<reference evidence="2 3" key="1">
    <citation type="submission" date="2019-10" db="EMBL/GenBank/DDBJ databases">
        <authorList>
            <person name="Karimi E."/>
        </authorList>
    </citation>
    <scope>NUCLEOTIDE SEQUENCE [LARGE SCALE GENOMIC DNA]</scope>
    <source>
        <strain evidence="2">Pantoea sp. 111</strain>
    </source>
</reference>
<evidence type="ECO:0000313" key="2">
    <source>
        <dbReference type="EMBL" id="VXA98765.1"/>
    </source>
</evidence>
<evidence type="ECO:0000313" key="3">
    <source>
        <dbReference type="Proteomes" id="UP000433737"/>
    </source>
</evidence>
<accession>A0AAX3IZZ4</accession>
<gene>
    <name evidence="2" type="ORF">PANT111_10210</name>
</gene>
<feature type="region of interest" description="Disordered" evidence="1">
    <location>
        <begin position="20"/>
        <end position="42"/>
    </location>
</feature>
<evidence type="ECO:0000256" key="1">
    <source>
        <dbReference type="SAM" id="MobiDB-lite"/>
    </source>
</evidence>
<dbReference type="AlphaFoldDB" id="A0AAX3IZZ4"/>
<dbReference type="EMBL" id="CABWMH010000001">
    <property type="protein sequence ID" value="VXA98765.1"/>
    <property type="molecule type" value="Genomic_DNA"/>
</dbReference>
<name>A0AAX3IZZ4_9GAMM</name>
<sequence length="42" mass="4682">MVPEPGQKCREHFCIARWRADPQGEPQGSGEYIEPSKPGSLL</sequence>
<comment type="caution">
    <text evidence="2">The sequence shown here is derived from an EMBL/GenBank/DDBJ whole genome shotgun (WGS) entry which is preliminary data.</text>
</comment>
<dbReference type="Proteomes" id="UP000433737">
    <property type="component" value="Unassembled WGS sequence"/>
</dbReference>
<organism evidence="2 3">
    <name type="scientific">Pantoea brenneri</name>
    <dbReference type="NCBI Taxonomy" id="472694"/>
    <lineage>
        <taxon>Bacteria</taxon>
        <taxon>Pseudomonadati</taxon>
        <taxon>Pseudomonadota</taxon>
        <taxon>Gammaproteobacteria</taxon>
        <taxon>Enterobacterales</taxon>
        <taxon>Erwiniaceae</taxon>
        <taxon>Pantoea</taxon>
    </lineage>
</organism>
<protein>
    <submittedName>
        <fullName evidence="2">Uncharacterized protein</fullName>
    </submittedName>
</protein>
<proteinExistence type="predicted"/>